<feature type="domain" description="P/Homo B" evidence="4">
    <location>
        <begin position="419"/>
        <end position="547"/>
    </location>
</feature>
<feature type="signal peptide" evidence="3">
    <location>
        <begin position="1"/>
        <end position="19"/>
    </location>
</feature>
<reference evidence="5" key="1">
    <citation type="submission" date="2022-11" db="EMBL/GenBank/DDBJ databases">
        <title>Minimal conservation of predation-associated metabolite biosynthetic gene clusters underscores biosynthetic potential of Myxococcota including descriptions for ten novel species: Archangium lansinium sp. nov., Myxococcus landrumus sp. nov., Nannocystis bai.</title>
        <authorList>
            <person name="Ahearne A."/>
            <person name="Stevens C."/>
            <person name="Dowd S."/>
        </authorList>
    </citation>
    <scope>NUCLEOTIDE SEQUENCE</scope>
    <source>
        <strain evidence="5">Fl3</strain>
    </source>
</reference>
<evidence type="ECO:0000256" key="2">
    <source>
        <dbReference type="ARBA" id="ARBA00022801"/>
    </source>
</evidence>
<keyword evidence="2" id="KW-0378">Hydrolase</keyword>
<proteinExistence type="predicted"/>
<accession>A0ABY7H743</accession>
<evidence type="ECO:0000256" key="1">
    <source>
        <dbReference type="ARBA" id="ARBA00022670"/>
    </source>
</evidence>
<dbReference type="EMBL" id="CP114040">
    <property type="protein sequence ID" value="WAS94864.1"/>
    <property type="molecule type" value="Genomic_DNA"/>
</dbReference>
<dbReference type="Gene3D" id="3.40.390.10">
    <property type="entry name" value="Collagenase (Catalytic Domain)"/>
    <property type="match status" value="1"/>
</dbReference>
<evidence type="ECO:0000313" key="6">
    <source>
        <dbReference type="Proteomes" id="UP001164459"/>
    </source>
</evidence>
<dbReference type="Pfam" id="PF01483">
    <property type="entry name" value="P_proprotein"/>
    <property type="match status" value="1"/>
</dbReference>
<name>A0ABY7H743_9BACT</name>
<keyword evidence="3" id="KW-0732">Signal</keyword>
<keyword evidence="1" id="KW-0645">Protease</keyword>
<dbReference type="PROSITE" id="PS51829">
    <property type="entry name" value="P_HOMO_B"/>
    <property type="match status" value="1"/>
</dbReference>
<evidence type="ECO:0000313" key="5">
    <source>
        <dbReference type="EMBL" id="WAS94864.1"/>
    </source>
</evidence>
<dbReference type="Proteomes" id="UP001164459">
    <property type="component" value="Chromosome"/>
</dbReference>
<dbReference type="InterPro" id="IPR002884">
    <property type="entry name" value="P_dom"/>
</dbReference>
<gene>
    <name evidence="5" type="ORF">O0S08_01775</name>
</gene>
<protein>
    <submittedName>
        <fullName evidence="5">Proprotein convertase P-domain-containing protein</fullName>
    </submittedName>
</protein>
<sequence>MKIRIHLSRIITVTSVALALPLTAFVGCDPGEESAEHEALAEAGPGQDAAVADVFLCDAAPPVDVDAAADLLAAPEPEPLQGFTTLGPIDPDPDLPLPKYGTAVKRYYQEAPLRFIRLCDDNGTKCSTLTKANAQSAIDWANALHYRSDSALRFRIDAESDFVGHRNHSGLNNHCTPVANLASFGAGANPTMLCPDTYAYGEASSTAALNEADGAVTVFSRNGTGGVAWNAATQMWNTYTISKSSSSCSGDVLNMIGNFGAGTLLAHELGHYFCAPHTFNEVATLAAFESQIKNLVNTTPLEPQNVEEILEALYDPDASLVPLTGDYAYLASFPIDDTPPDPGPKLFAAVHGSACTISEDTISVSIDYPSPYPTVEYSVTPDRRNLMSYFNGCFGDYHHLTPQQIARVMATTTGHRAEVVSQVGVDGWENPTDVTIPTRGSLGLGPLEWVSSKITTLGTGTASRVRVHVDIKHDTGNLHIHLVAPDGVEYTLQNPADNAGKISGDVKTIFFRSNLPRQGVWELKVASNITHLDEADRRIDDWRIEFE</sequence>
<dbReference type="InterPro" id="IPR024079">
    <property type="entry name" value="MetalloPept_cat_dom_sf"/>
</dbReference>
<dbReference type="SUPFAM" id="SSF49785">
    <property type="entry name" value="Galactose-binding domain-like"/>
    <property type="match status" value="1"/>
</dbReference>
<organism evidence="5 6">
    <name type="scientific">Nannocystis punicea</name>
    <dbReference type="NCBI Taxonomy" id="2995304"/>
    <lineage>
        <taxon>Bacteria</taxon>
        <taxon>Pseudomonadati</taxon>
        <taxon>Myxococcota</taxon>
        <taxon>Polyangia</taxon>
        <taxon>Nannocystales</taxon>
        <taxon>Nannocystaceae</taxon>
        <taxon>Nannocystis</taxon>
    </lineage>
</organism>
<dbReference type="RefSeq" id="WP_269037199.1">
    <property type="nucleotide sequence ID" value="NZ_CP114040.1"/>
</dbReference>
<keyword evidence="6" id="KW-1185">Reference proteome</keyword>
<dbReference type="PROSITE" id="PS51257">
    <property type="entry name" value="PROKAR_LIPOPROTEIN"/>
    <property type="match status" value="1"/>
</dbReference>
<evidence type="ECO:0000259" key="4">
    <source>
        <dbReference type="PROSITE" id="PS51829"/>
    </source>
</evidence>
<dbReference type="Gene3D" id="2.60.120.260">
    <property type="entry name" value="Galactose-binding domain-like"/>
    <property type="match status" value="1"/>
</dbReference>
<evidence type="ECO:0000256" key="3">
    <source>
        <dbReference type="SAM" id="SignalP"/>
    </source>
</evidence>
<dbReference type="InterPro" id="IPR008979">
    <property type="entry name" value="Galactose-bd-like_sf"/>
</dbReference>
<feature type="chain" id="PRO_5045229358" evidence="3">
    <location>
        <begin position="20"/>
        <end position="547"/>
    </location>
</feature>